<comment type="caution">
    <text evidence="1">The sequence shown here is derived from an EMBL/GenBank/DDBJ whole genome shotgun (WGS) entry which is preliminary data.</text>
</comment>
<keyword evidence="2" id="KW-1185">Reference proteome</keyword>
<dbReference type="RefSeq" id="WP_139637502.1">
    <property type="nucleotide sequence ID" value="NZ_VDLX02000028.1"/>
</dbReference>
<evidence type="ECO:0000313" key="1">
    <source>
        <dbReference type="EMBL" id="KAB8186838.1"/>
    </source>
</evidence>
<reference evidence="1 2" key="1">
    <citation type="submission" date="2019-10" db="EMBL/GenBank/DDBJ databases">
        <title>Nonomuraea sp. nov., isolated from Phyllanthus amarus.</title>
        <authorList>
            <person name="Klykleung N."/>
            <person name="Tanasupawat S."/>
        </authorList>
    </citation>
    <scope>NUCLEOTIDE SEQUENCE [LARGE SCALE GENOMIC DNA]</scope>
    <source>
        <strain evidence="1 2">PA1-10</strain>
    </source>
</reference>
<accession>A0A5C4V8M8</accession>
<protein>
    <submittedName>
        <fullName evidence="1">Uncharacterized protein</fullName>
    </submittedName>
</protein>
<dbReference type="OrthoDB" id="3540312at2"/>
<dbReference type="AlphaFoldDB" id="A0A5C4V8M8"/>
<dbReference type="EMBL" id="VDLX02000028">
    <property type="protein sequence ID" value="KAB8186838.1"/>
    <property type="molecule type" value="Genomic_DNA"/>
</dbReference>
<sequence length="59" mass="6630">MKSEIKYKTAGGNTVTWKKLPHDPNWPYRSGKYECGGCGEDTNGHYTDADKHAQNCRAL</sequence>
<dbReference type="Proteomes" id="UP000312512">
    <property type="component" value="Unassembled WGS sequence"/>
</dbReference>
<organism evidence="1 2">
    <name type="scientific">Nonomuraea phyllanthi</name>
    <dbReference type="NCBI Taxonomy" id="2219224"/>
    <lineage>
        <taxon>Bacteria</taxon>
        <taxon>Bacillati</taxon>
        <taxon>Actinomycetota</taxon>
        <taxon>Actinomycetes</taxon>
        <taxon>Streptosporangiales</taxon>
        <taxon>Streptosporangiaceae</taxon>
        <taxon>Nonomuraea</taxon>
    </lineage>
</organism>
<gene>
    <name evidence="1" type="ORF">FH608_045935</name>
</gene>
<name>A0A5C4V8M8_9ACTN</name>
<proteinExistence type="predicted"/>
<evidence type="ECO:0000313" key="2">
    <source>
        <dbReference type="Proteomes" id="UP000312512"/>
    </source>
</evidence>